<dbReference type="PANTHER" id="PTHR10151">
    <property type="entry name" value="ECTONUCLEOTIDE PYROPHOSPHATASE/PHOSPHODIESTERASE"/>
    <property type="match status" value="1"/>
</dbReference>
<evidence type="ECO:0000313" key="1">
    <source>
        <dbReference type="EMBL" id="EJF90454.1"/>
    </source>
</evidence>
<proteinExistence type="predicted"/>
<gene>
    <name evidence="1" type="ORF">ME5_00855</name>
</gene>
<dbReference type="eggNOG" id="COG1524">
    <property type="taxonomic scope" value="Bacteria"/>
</dbReference>
<evidence type="ECO:0000313" key="2">
    <source>
        <dbReference type="Proteomes" id="UP000008952"/>
    </source>
</evidence>
<dbReference type="HOGENOM" id="CLU_087217_0_0_5"/>
<evidence type="ECO:0008006" key="3">
    <source>
        <dbReference type="Google" id="ProtNLM"/>
    </source>
</evidence>
<dbReference type="PATRIC" id="fig|1094558.3.peg.938"/>
<dbReference type="RefSeq" id="WP_008038796.1">
    <property type="nucleotide sequence ID" value="NZ_JH725147.1"/>
</dbReference>
<dbReference type="GO" id="GO:0016787">
    <property type="term" value="F:hydrolase activity"/>
    <property type="evidence" value="ECO:0007669"/>
    <property type="project" value="UniProtKB-ARBA"/>
</dbReference>
<dbReference type="Proteomes" id="UP000008952">
    <property type="component" value="Unassembled WGS sequence"/>
</dbReference>
<name>J0R496_9HYPH</name>
<sequence>MSKLILIVLDGLRYDTARQCLGYLEAKVSAQQAQCTAINCELPAISRPLYETILTGRTPLDHGIVSNAITRKSNENSIFSLARKANLKTAAAAYHWVSELYVKTPFNPIEDRLLINSHEPIQYGMFYWQDDYPDSHLFADAEMLIKCFNPDFLMLHPMNIDDAGHKYGGNSINYRNAARKASDLLANYLPLWLDKEYKIIITSDHGMSDEGNHGGPELSETKVPFYNLGFQINEPVNLAQIQIADLCCKILNIPNEIFTPFVGTITL</sequence>
<keyword evidence="2" id="KW-1185">Reference proteome</keyword>
<organism evidence="1 2">
    <name type="scientific">Bartonella tamiae Th239</name>
    <dbReference type="NCBI Taxonomy" id="1094558"/>
    <lineage>
        <taxon>Bacteria</taxon>
        <taxon>Pseudomonadati</taxon>
        <taxon>Pseudomonadota</taxon>
        <taxon>Alphaproteobacteria</taxon>
        <taxon>Hyphomicrobiales</taxon>
        <taxon>Bartonellaceae</taxon>
        <taxon>Bartonella</taxon>
    </lineage>
</organism>
<dbReference type="PANTHER" id="PTHR10151:SF120">
    <property type="entry name" value="BIS(5'-ADENOSYL)-TRIPHOSPHATASE"/>
    <property type="match status" value="1"/>
</dbReference>
<dbReference type="Pfam" id="PF01663">
    <property type="entry name" value="Phosphodiest"/>
    <property type="match status" value="1"/>
</dbReference>
<comment type="caution">
    <text evidence="1">The sequence shown here is derived from an EMBL/GenBank/DDBJ whole genome shotgun (WGS) entry which is preliminary data.</text>
</comment>
<dbReference type="InterPro" id="IPR002591">
    <property type="entry name" value="Phosphodiest/P_Trfase"/>
</dbReference>
<dbReference type="SUPFAM" id="SSF53649">
    <property type="entry name" value="Alkaline phosphatase-like"/>
    <property type="match status" value="1"/>
</dbReference>
<dbReference type="AlphaFoldDB" id="J0R496"/>
<dbReference type="InterPro" id="IPR017850">
    <property type="entry name" value="Alkaline_phosphatase_core_sf"/>
</dbReference>
<dbReference type="Gene3D" id="3.40.720.10">
    <property type="entry name" value="Alkaline Phosphatase, subunit A"/>
    <property type="match status" value="1"/>
</dbReference>
<reference evidence="1 2" key="1">
    <citation type="submission" date="2012-03" db="EMBL/GenBank/DDBJ databases">
        <title>The Genome Sequence of Bartonella tamiae Th239.</title>
        <authorList>
            <consortium name="The Broad Institute Genome Sequencing Platform"/>
            <consortium name="The Broad Institute Genome Sequencing Center for Infectious Disease"/>
            <person name="Feldgarden M."/>
            <person name="Kirby J."/>
            <person name="Kosoy M."/>
            <person name="Birtles R."/>
            <person name="Probert W.S."/>
            <person name="Chiaraviglio L."/>
            <person name="Young S.K."/>
            <person name="Zeng Q."/>
            <person name="Gargeya S."/>
            <person name="Fitzgerald M."/>
            <person name="Haas B."/>
            <person name="Abouelleil A."/>
            <person name="Alvarado L."/>
            <person name="Arachchi H.M."/>
            <person name="Berlin A."/>
            <person name="Chapman S.B."/>
            <person name="Gearin G."/>
            <person name="Goldberg J."/>
            <person name="Griggs A."/>
            <person name="Gujja S."/>
            <person name="Hansen M."/>
            <person name="Heiman D."/>
            <person name="Howarth C."/>
            <person name="Larimer J."/>
            <person name="Lui A."/>
            <person name="MacDonald P.J.P."/>
            <person name="McCowen C."/>
            <person name="Montmayeur A."/>
            <person name="Murphy C."/>
            <person name="Neiman D."/>
            <person name="Pearson M."/>
            <person name="Priest M."/>
            <person name="Roberts A."/>
            <person name="Saif S."/>
            <person name="Shea T."/>
            <person name="Sisk P."/>
            <person name="Stolte C."/>
            <person name="Sykes S."/>
            <person name="Wortman J."/>
            <person name="Nusbaum C."/>
            <person name="Birren B."/>
        </authorList>
    </citation>
    <scope>NUCLEOTIDE SEQUENCE [LARGE SCALE GENOMIC DNA]</scope>
    <source>
        <strain evidence="1 2">Th239</strain>
    </source>
</reference>
<dbReference type="EMBL" id="AIMB01000007">
    <property type="protein sequence ID" value="EJF90454.1"/>
    <property type="molecule type" value="Genomic_DNA"/>
</dbReference>
<dbReference type="STRING" id="1094558.ME5_00855"/>
<dbReference type="OrthoDB" id="8580666at2"/>
<accession>J0R496</accession>
<protein>
    <recommendedName>
        <fullName evidence="3">Nucleotide pyrophosphatase</fullName>
    </recommendedName>
</protein>